<gene>
    <name evidence="1" type="ORF">GCM10010507_35860</name>
</gene>
<accession>A0A918TMV3</accession>
<protein>
    <recommendedName>
        <fullName evidence="3">ESX-1 secretion-associated protein</fullName>
    </recommendedName>
</protein>
<dbReference type="EMBL" id="BMVB01000011">
    <property type="protein sequence ID" value="GHC56147.1"/>
    <property type="molecule type" value="Genomic_DNA"/>
</dbReference>
<comment type="caution">
    <text evidence="1">The sequence shown here is derived from an EMBL/GenBank/DDBJ whole genome shotgun (WGS) entry which is preliminary data.</text>
</comment>
<reference evidence="1" key="2">
    <citation type="submission" date="2020-09" db="EMBL/GenBank/DDBJ databases">
        <authorList>
            <person name="Sun Q."/>
            <person name="Ohkuma M."/>
        </authorList>
    </citation>
    <scope>NUCLEOTIDE SEQUENCE</scope>
    <source>
        <strain evidence="1">JCM 4633</strain>
    </source>
</reference>
<dbReference type="SUPFAM" id="SSF140453">
    <property type="entry name" value="EsxAB dimer-like"/>
    <property type="match status" value="1"/>
</dbReference>
<evidence type="ECO:0008006" key="3">
    <source>
        <dbReference type="Google" id="ProtNLM"/>
    </source>
</evidence>
<proteinExistence type="predicted"/>
<evidence type="ECO:0000313" key="1">
    <source>
        <dbReference type="EMBL" id="GHC56147.1"/>
    </source>
</evidence>
<dbReference type="RefSeq" id="WP_190110832.1">
    <property type="nucleotide sequence ID" value="NZ_BMVB01000011.1"/>
</dbReference>
<dbReference type="InterPro" id="IPR036689">
    <property type="entry name" value="ESAT-6-like_sf"/>
</dbReference>
<sequence>MDLRVDPTRLEGFSRQMHRGADDAREVLRYALEFTHVKETQRGLFGTAYEAHSDLREKVLGAVGHLANILAGSSEELRNAAAYYRATDRSVAARLDAASAREGK</sequence>
<dbReference type="GO" id="GO:0009306">
    <property type="term" value="P:protein secretion"/>
    <property type="evidence" value="ECO:0007669"/>
    <property type="project" value="InterPro"/>
</dbReference>
<dbReference type="Gene3D" id="1.10.287.1060">
    <property type="entry name" value="ESAT-6-like"/>
    <property type="match status" value="1"/>
</dbReference>
<evidence type="ECO:0000313" key="2">
    <source>
        <dbReference type="Proteomes" id="UP000646244"/>
    </source>
</evidence>
<dbReference type="AlphaFoldDB" id="A0A918TMV3"/>
<name>A0A918TMV3_STRCJ</name>
<dbReference type="Proteomes" id="UP000646244">
    <property type="component" value="Unassembled WGS sequence"/>
</dbReference>
<dbReference type="Pfam" id="PF10824">
    <property type="entry name" value="T7SS_ESX_EspC"/>
    <property type="match status" value="1"/>
</dbReference>
<dbReference type="InterPro" id="IPR022536">
    <property type="entry name" value="EspC"/>
</dbReference>
<reference evidence="1" key="1">
    <citation type="journal article" date="2014" name="Int. J. Syst. Evol. Microbiol.">
        <title>Complete genome sequence of Corynebacterium casei LMG S-19264T (=DSM 44701T), isolated from a smear-ripened cheese.</title>
        <authorList>
            <consortium name="US DOE Joint Genome Institute (JGI-PGF)"/>
            <person name="Walter F."/>
            <person name="Albersmeier A."/>
            <person name="Kalinowski J."/>
            <person name="Ruckert C."/>
        </authorList>
    </citation>
    <scope>NUCLEOTIDE SEQUENCE</scope>
    <source>
        <strain evidence="1">JCM 4633</strain>
    </source>
</reference>
<organism evidence="1 2">
    <name type="scientific">Streptomyces cinnamoneus</name>
    <name type="common">Streptoverticillium cinnamoneum</name>
    <dbReference type="NCBI Taxonomy" id="53446"/>
    <lineage>
        <taxon>Bacteria</taxon>
        <taxon>Bacillati</taxon>
        <taxon>Actinomycetota</taxon>
        <taxon>Actinomycetes</taxon>
        <taxon>Kitasatosporales</taxon>
        <taxon>Streptomycetaceae</taxon>
        <taxon>Streptomyces</taxon>
        <taxon>Streptomyces cinnamoneus group</taxon>
    </lineage>
</organism>